<dbReference type="Gene3D" id="3.40.50.1460">
    <property type="match status" value="1"/>
</dbReference>
<gene>
    <name evidence="2" type="ORF">RDB_LOCUS141028</name>
</gene>
<name>A0A8H3DBB1_9AGAM</name>
<comment type="caution">
    <text evidence="2">The sequence shown here is derived from an EMBL/GenBank/DDBJ whole genome shotgun (WGS) entry which is preliminary data.</text>
</comment>
<feature type="compositionally biased region" description="Polar residues" evidence="1">
    <location>
        <begin position="17"/>
        <end position="27"/>
    </location>
</feature>
<accession>A0A8H3DBB1</accession>
<reference evidence="2" key="1">
    <citation type="submission" date="2021-01" db="EMBL/GenBank/DDBJ databases">
        <authorList>
            <person name="Kaushik A."/>
        </authorList>
    </citation>
    <scope>NUCLEOTIDE SEQUENCE</scope>
    <source>
        <strain evidence="2">AG3-1AP</strain>
    </source>
</reference>
<evidence type="ECO:0000256" key="1">
    <source>
        <dbReference type="SAM" id="MobiDB-lite"/>
    </source>
</evidence>
<protein>
    <submittedName>
        <fullName evidence="2">Uncharacterized protein</fullName>
    </submittedName>
</protein>
<proteinExistence type="predicted"/>
<evidence type="ECO:0000313" key="2">
    <source>
        <dbReference type="EMBL" id="CAE6518734.1"/>
    </source>
</evidence>
<dbReference type="AlphaFoldDB" id="A0A8H3DBB1"/>
<evidence type="ECO:0000313" key="3">
    <source>
        <dbReference type="Proteomes" id="UP000663831"/>
    </source>
</evidence>
<organism evidence="2 3">
    <name type="scientific">Rhizoctonia solani</name>
    <dbReference type="NCBI Taxonomy" id="456999"/>
    <lineage>
        <taxon>Eukaryota</taxon>
        <taxon>Fungi</taxon>
        <taxon>Dikarya</taxon>
        <taxon>Basidiomycota</taxon>
        <taxon>Agaricomycotina</taxon>
        <taxon>Agaricomycetes</taxon>
        <taxon>Cantharellales</taxon>
        <taxon>Ceratobasidiaceae</taxon>
        <taxon>Rhizoctonia</taxon>
    </lineage>
</organism>
<dbReference type="EMBL" id="CAJMWV010006115">
    <property type="protein sequence ID" value="CAE6518734.1"/>
    <property type="molecule type" value="Genomic_DNA"/>
</dbReference>
<feature type="region of interest" description="Disordered" evidence="1">
    <location>
        <begin position="1"/>
        <end position="27"/>
    </location>
</feature>
<sequence>MNSTSDSPGGTPVLPLTETSALSTPNERQLRRNGHLGHLMRPETSISASNWNSASFSLSLPSIVANIPPQPPGAPSSLQYEPRVHMMSPQAPMSTSQGSALVSSLLAPTGGLRTAIVYGPLSDLQGGPNLVTQTQSKPPRVKAYLLSTGGRNLPVLQDAGLAMQGLGRVRNLDPTNVVTRVGKMIDYTFDSFFDPADIRKGGLLILIISGHGERAYGDGVSLQFQTQDGTPINSNMLQQKIMALPNHCTLEVIVDTCFAEDVIPGLRRVLTTEPSTLPTFPTGMPHLIATATPPSDSAARSKYNAKVVVWAASTKWGYAYPEADLPGKPGVCSIMIGAIFRQLISNGPNVTRQHIWESALKTLKEQNDARSERDLRKPPRVRASLIQENRIQRPVLLTSVEDPKSVLSGHLFRPIRKIRRTFV</sequence>
<dbReference type="Proteomes" id="UP000663831">
    <property type="component" value="Unassembled WGS sequence"/>
</dbReference>